<organism evidence="1 2">
    <name type="scientific">Phlebia brevispora</name>
    <dbReference type="NCBI Taxonomy" id="194682"/>
    <lineage>
        <taxon>Eukaryota</taxon>
        <taxon>Fungi</taxon>
        <taxon>Dikarya</taxon>
        <taxon>Basidiomycota</taxon>
        <taxon>Agaricomycotina</taxon>
        <taxon>Agaricomycetes</taxon>
        <taxon>Polyporales</taxon>
        <taxon>Meruliaceae</taxon>
        <taxon>Phlebia</taxon>
    </lineage>
</organism>
<reference evidence="1" key="1">
    <citation type="submission" date="2022-07" db="EMBL/GenBank/DDBJ databases">
        <title>Genome Sequence of Phlebia brevispora.</title>
        <authorList>
            <person name="Buettner E."/>
        </authorList>
    </citation>
    <scope>NUCLEOTIDE SEQUENCE</scope>
    <source>
        <strain evidence="1">MPL23</strain>
    </source>
</reference>
<evidence type="ECO:0000313" key="1">
    <source>
        <dbReference type="EMBL" id="KAJ3551208.1"/>
    </source>
</evidence>
<gene>
    <name evidence="1" type="ORF">NM688_g4841</name>
</gene>
<name>A0ACC1T1T3_9APHY</name>
<dbReference type="EMBL" id="JANHOG010000838">
    <property type="protein sequence ID" value="KAJ3551208.1"/>
    <property type="molecule type" value="Genomic_DNA"/>
</dbReference>
<comment type="caution">
    <text evidence="1">The sequence shown here is derived from an EMBL/GenBank/DDBJ whole genome shotgun (WGS) entry which is preliminary data.</text>
</comment>
<keyword evidence="2" id="KW-1185">Reference proteome</keyword>
<accession>A0ACC1T1T3</accession>
<proteinExistence type="predicted"/>
<evidence type="ECO:0000313" key="2">
    <source>
        <dbReference type="Proteomes" id="UP001148662"/>
    </source>
</evidence>
<protein>
    <submittedName>
        <fullName evidence="1">Uncharacterized protein</fullName>
    </submittedName>
</protein>
<dbReference type="Proteomes" id="UP001148662">
    <property type="component" value="Unassembled WGS sequence"/>
</dbReference>
<sequence>MQIQILSDLHLEVERANAPAGKEFYHYDIPVHCDNLALLGDIGWTMQDELFGWLKIQLQRFKTVFFVGGNHEPYRSTISESQARLEAFAKEMDGDHTVPGKFIYLNRTRHDVSPTLTVLGCTLWSALNPADLDILSWCLTDFRRIDGFDPVAFTALHQRDVVWLNNTVQEVARDEPNRQIVIFTHHAPTVEGTSDPKHDDQPTNSAFATELSGEPCWKSGTVKMWAFGHTHWCCDFEKDGVRVYSNQRGYGEGNRGFDPAKIITIS</sequence>